<dbReference type="OrthoDB" id="145191at2157"/>
<dbReference type="Pfam" id="PF00543">
    <property type="entry name" value="P-II"/>
    <property type="match status" value="1"/>
</dbReference>
<dbReference type="SUPFAM" id="SSF54913">
    <property type="entry name" value="GlnB-like"/>
    <property type="match status" value="1"/>
</dbReference>
<dbReference type="InterPro" id="IPR011322">
    <property type="entry name" value="N-reg_PII-like_a/b"/>
</dbReference>
<accession>A0A8T8K6M9</accession>
<protein>
    <submittedName>
        <fullName evidence="1">P-II family nitrogen regulator</fullName>
    </submittedName>
</protein>
<dbReference type="SMART" id="SM00938">
    <property type="entry name" value="P-II"/>
    <property type="match status" value="1"/>
</dbReference>
<gene>
    <name evidence="1" type="ORF">HYG87_02725</name>
</gene>
<evidence type="ECO:0000313" key="1">
    <source>
        <dbReference type="EMBL" id="QUH22763.1"/>
    </source>
</evidence>
<dbReference type="InterPro" id="IPR002187">
    <property type="entry name" value="N-reg_PII"/>
</dbReference>
<evidence type="ECO:0000313" key="2">
    <source>
        <dbReference type="Proteomes" id="UP000681041"/>
    </source>
</evidence>
<dbReference type="EMBL" id="CP058560">
    <property type="protein sequence ID" value="QUH22763.1"/>
    <property type="molecule type" value="Genomic_DNA"/>
</dbReference>
<dbReference type="InterPro" id="IPR015867">
    <property type="entry name" value="N-reg_PII/ATP_PRibTrfase_C"/>
</dbReference>
<dbReference type="KEGG" id="meme:HYG87_02725"/>
<dbReference type="GeneID" id="64819644"/>
<sequence>MDVKPKFKVIFAIVKAEMASEILEKAYDAGAEGGTIFYGRGKSKHAPEEFLGVPIEPRKEIIMILINEKCATKVLKTVLDAGKLNEPGRGLAFIVNVDAIEGISNYGKTGSLQDEF</sequence>
<name>A0A8T8K6M9_9EURY</name>
<dbReference type="PROSITE" id="PS51343">
    <property type="entry name" value="PII_GLNB_DOM"/>
    <property type="match status" value="1"/>
</dbReference>
<dbReference type="GO" id="GO:0030234">
    <property type="term" value="F:enzyme regulator activity"/>
    <property type="evidence" value="ECO:0007669"/>
    <property type="project" value="InterPro"/>
</dbReference>
<dbReference type="RefSeq" id="WP_211533710.1">
    <property type="nucleotide sequence ID" value="NZ_CP058560.1"/>
</dbReference>
<dbReference type="Gene3D" id="3.30.70.120">
    <property type="match status" value="1"/>
</dbReference>
<dbReference type="AlphaFoldDB" id="A0A8T8K6M9"/>
<dbReference type="GO" id="GO:0006808">
    <property type="term" value="P:regulation of nitrogen utilization"/>
    <property type="evidence" value="ECO:0007669"/>
    <property type="project" value="InterPro"/>
</dbReference>
<keyword evidence="2" id="KW-1185">Reference proteome</keyword>
<reference evidence="1" key="1">
    <citation type="submission" date="2020-07" db="EMBL/GenBank/DDBJ databases">
        <title>Methanobacterium. sp. MethCan genome.</title>
        <authorList>
            <person name="Postec A."/>
            <person name="Quemeneur M."/>
        </authorList>
    </citation>
    <scope>NUCLEOTIDE SEQUENCE</scope>
    <source>
        <strain evidence="1">MethCAN</strain>
    </source>
</reference>
<dbReference type="Proteomes" id="UP000681041">
    <property type="component" value="Chromosome"/>
</dbReference>
<proteinExistence type="predicted"/>
<organism evidence="1 2">
    <name type="scientific">Methanobacterium alkalithermotolerans</name>
    <dbReference type="NCBI Taxonomy" id="2731220"/>
    <lineage>
        <taxon>Archaea</taxon>
        <taxon>Methanobacteriati</taxon>
        <taxon>Methanobacteriota</taxon>
        <taxon>Methanomada group</taxon>
        <taxon>Methanobacteria</taxon>
        <taxon>Methanobacteriales</taxon>
        <taxon>Methanobacteriaceae</taxon>
        <taxon>Methanobacterium</taxon>
    </lineage>
</organism>